<evidence type="ECO:0000313" key="1">
    <source>
        <dbReference type="EMBL" id="KAG5636153.1"/>
    </source>
</evidence>
<reference evidence="1" key="1">
    <citation type="submission" date="2021-02" db="EMBL/GenBank/DDBJ databases">
        <authorList>
            <person name="Nieuwenhuis M."/>
            <person name="Van De Peppel L.J.J."/>
        </authorList>
    </citation>
    <scope>NUCLEOTIDE SEQUENCE</scope>
    <source>
        <strain evidence="1">D49</strain>
    </source>
</reference>
<dbReference type="AlphaFoldDB" id="A0A9P7FTV2"/>
<dbReference type="OrthoDB" id="3047406at2759"/>
<sequence length="197" mass="22567">MDPSTDSDSTQIAAASRRATIDSEVRRLMARSNKVDETFQRIREGLGEIDQHKLYIDGEALVAEPLQPEWIRYQERFVELCLLSSERANRAHINANGALRDYLDSMAYPEHFLEFAKVILPCLLSQTTSIAKKHEALTVFFDKIKPEDRLDDEEISQTKELILSLKSDVQSFLTRFSKCVGDPMAEDMKFLYAEMEA</sequence>
<evidence type="ECO:0000313" key="2">
    <source>
        <dbReference type="Proteomes" id="UP000717328"/>
    </source>
</evidence>
<keyword evidence="2" id="KW-1185">Reference proteome</keyword>
<organism evidence="1 2">
    <name type="scientific">Sphagnurus paluster</name>
    <dbReference type="NCBI Taxonomy" id="117069"/>
    <lineage>
        <taxon>Eukaryota</taxon>
        <taxon>Fungi</taxon>
        <taxon>Dikarya</taxon>
        <taxon>Basidiomycota</taxon>
        <taxon>Agaricomycotina</taxon>
        <taxon>Agaricomycetes</taxon>
        <taxon>Agaricomycetidae</taxon>
        <taxon>Agaricales</taxon>
        <taxon>Tricholomatineae</taxon>
        <taxon>Lyophyllaceae</taxon>
        <taxon>Sphagnurus</taxon>
    </lineage>
</organism>
<reference evidence="1" key="2">
    <citation type="submission" date="2021-10" db="EMBL/GenBank/DDBJ databases">
        <title>Phylogenomics reveals ancestral predisposition of the termite-cultivated fungus Termitomyces towards a domesticated lifestyle.</title>
        <authorList>
            <person name="Auxier B."/>
            <person name="Grum-Grzhimaylo A."/>
            <person name="Cardenas M.E."/>
            <person name="Lodge J.D."/>
            <person name="Laessoe T."/>
            <person name="Pedersen O."/>
            <person name="Smith M.E."/>
            <person name="Kuyper T.W."/>
            <person name="Franco-Molano E.A."/>
            <person name="Baroni T.J."/>
            <person name="Aanen D.K."/>
        </authorList>
    </citation>
    <scope>NUCLEOTIDE SEQUENCE</scope>
    <source>
        <strain evidence="1">D49</strain>
    </source>
</reference>
<comment type="caution">
    <text evidence="1">The sequence shown here is derived from an EMBL/GenBank/DDBJ whole genome shotgun (WGS) entry which is preliminary data.</text>
</comment>
<dbReference type="EMBL" id="JABCKI010005969">
    <property type="protein sequence ID" value="KAG5636153.1"/>
    <property type="molecule type" value="Genomic_DNA"/>
</dbReference>
<dbReference type="Proteomes" id="UP000717328">
    <property type="component" value="Unassembled WGS sequence"/>
</dbReference>
<proteinExistence type="predicted"/>
<name>A0A9P7FTV2_9AGAR</name>
<protein>
    <submittedName>
        <fullName evidence="1">Uncharacterized protein</fullName>
    </submittedName>
</protein>
<gene>
    <name evidence="1" type="ORF">H0H81_008984</name>
</gene>
<accession>A0A9P7FTV2</accession>